<evidence type="ECO:0000259" key="2">
    <source>
        <dbReference type="Pfam" id="PF11795"/>
    </source>
</evidence>
<gene>
    <name evidence="3" type="ORF">DX914_14735</name>
</gene>
<protein>
    <submittedName>
        <fullName evidence="3">DUF2399 domain-containing protein</fullName>
    </submittedName>
</protein>
<proteinExistence type="predicted"/>
<feature type="domain" description="Wadjet protein JetD C-terminal" evidence="1">
    <location>
        <begin position="253"/>
        <end position="358"/>
    </location>
</feature>
<evidence type="ECO:0000313" key="4">
    <source>
        <dbReference type="Proteomes" id="UP000264492"/>
    </source>
</evidence>
<comment type="caution">
    <text evidence="3">The sequence shown here is derived from an EMBL/GenBank/DDBJ whole genome shotgun (WGS) entry which is preliminary data.</text>
</comment>
<dbReference type="InterPro" id="IPR024534">
    <property type="entry name" value="JetD_C"/>
</dbReference>
<evidence type="ECO:0000259" key="1">
    <source>
        <dbReference type="Pfam" id="PF09983"/>
    </source>
</evidence>
<feature type="domain" description="DUF3322" evidence="2">
    <location>
        <begin position="19"/>
        <end position="193"/>
    </location>
</feature>
<reference evidence="3 4" key="1">
    <citation type="submission" date="2018-08" db="EMBL/GenBank/DDBJ databases">
        <title>Lysobacter sp. zong2l5, whole genome shotgun sequence.</title>
        <authorList>
            <person name="Zhang X."/>
            <person name="Feng G."/>
            <person name="Zhu H."/>
        </authorList>
    </citation>
    <scope>NUCLEOTIDE SEQUENCE [LARGE SCALE GENOMIC DNA]</scope>
    <source>
        <strain evidence="4">zong2l5</strain>
    </source>
</reference>
<evidence type="ECO:0000313" key="3">
    <source>
        <dbReference type="EMBL" id="RDZ27478.1"/>
    </source>
</evidence>
<dbReference type="InterPro" id="IPR024537">
    <property type="entry name" value="DUF3322"/>
</dbReference>
<dbReference type="Proteomes" id="UP000264492">
    <property type="component" value="Unassembled WGS sequence"/>
</dbReference>
<dbReference type="EMBL" id="QTSU01000002">
    <property type="protein sequence ID" value="RDZ27478.1"/>
    <property type="molecule type" value="Genomic_DNA"/>
</dbReference>
<dbReference type="AlphaFoldDB" id="A0A371K0N2"/>
<sequence>MRSPQVAEGRRPVLCGWVEAVLREQLQRGERKRVTGSTAAPQKSNLTATSSIYWRQGFDERMRGHEQIQSAVRRGAVVAGWGDQGGEDRPLEWVRVRDVDVLADLLGVSTNVDQLQAAKEGLASWLERYPRLSEVLLAWAAMRRVRLMGPDSWNSWRDALHVLDALAARPGEDQVIRVLSGRLFSDTKRIEQLLPQLDVLSGEGLASRPRGKWEVLKTLGLVKQPLPLMVAGVGTILMQEGPDCTIARPYVGVAPRNVCGLAATPTWVLTIENLTTFHLVAEAMTGRTDGLAVFTGGMPSPAWITGFRRLTEKLSQSATFYHWGDIDVGGFRIAARLREVAVSEDVSLQPWLMDATTQVGGKNVSDSLRDAMRAAAIRAGWSMLQEIPALTLEQELVEVKLPNSERKQGKSPDGE</sequence>
<keyword evidence="4" id="KW-1185">Reference proteome</keyword>
<accession>A0A371K0N2</accession>
<dbReference type="Pfam" id="PF11795">
    <property type="entry name" value="DUF3322"/>
    <property type="match status" value="1"/>
</dbReference>
<organism evidence="3 4">
    <name type="scientific">Lysobacter silvisoli</name>
    <dbReference type="NCBI Taxonomy" id="2293254"/>
    <lineage>
        <taxon>Bacteria</taxon>
        <taxon>Pseudomonadati</taxon>
        <taxon>Pseudomonadota</taxon>
        <taxon>Gammaproteobacteria</taxon>
        <taxon>Lysobacterales</taxon>
        <taxon>Lysobacteraceae</taxon>
        <taxon>Lysobacter</taxon>
    </lineage>
</organism>
<dbReference type="Pfam" id="PF09983">
    <property type="entry name" value="JetD_C"/>
    <property type="match status" value="1"/>
</dbReference>
<name>A0A371K0N2_9GAMM</name>